<dbReference type="GO" id="GO:0005737">
    <property type="term" value="C:cytoplasm"/>
    <property type="evidence" value="ECO:0007669"/>
    <property type="project" value="TreeGrafter"/>
</dbReference>
<evidence type="ECO:0000313" key="3">
    <source>
        <dbReference type="Proteomes" id="UP000002431"/>
    </source>
</evidence>
<accession>Q1IZB3</accession>
<feature type="binding site" evidence="1">
    <location>
        <begin position="10"/>
        <end position="17"/>
    </location>
    <ligand>
        <name>substrate</name>
    </ligand>
</feature>
<gene>
    <name evidence="2" type="ordered locus">Dgeo_1123</name>
</gene>
<dbReference type="InterPro" id="IPR050275">
    <property type="entry name" value="PGM_Phosphatase"/>
</dbReference>
<evidence type="ECO:0000256" key="1">
    <source>
        <dbReference type="PIRSR" id="PIRSR613078-2"/>
    </source>
</evidence>
<keyword evidence="3" id="KW-1185">Reference proteome</keyword>
<dbReference type="PANTHER" id="PTHR48100:SF1">
    <property type="entry name" value="HISTIDINE PHOSPHATASE FAMILY PROTEIN-RELATED"/>
    <property type="match status" value="1"/>
</dbReference>
<dbReference type="Pfam" id="PF00300">
    <property type="entry name" value="His_Phos_1"/>
    <property type="match status" value="1"/>
</dbReference>
<dbReference type="SMART" id="SM00855">
    <property type="entry name" value="PGAM"/>
    <property type="match status" value="1"/>
</dbReference>
<feature type="binding site" evidence="1">
    <location>
        <position position="62"/>
    </location>
    <ligand>
        <name>substrate</name>
    </ligand>
</feature>
<dbReference type="Gene3D" id="3.40.50.1240">
    <property type="entry name" value="Phosphoglycerate mutase-like"/>
    <property type="match status" value="1"/>
</dbReference>
<organism evidence="2 3">
    <name type="scientific">Deinococcus geothermalis (strain DSM 11300 / CIP 105573 / AG-3a)</name>
    <dbReference type="NCBI Taxonomy" id="319795"/>
    <lineage>
        <taxon>Bacteria</taxon>
        <taxon>Thermotogati</taxon>
        <taxon>Deinococcota</taxon>
        <taxon>Deinococci</taxon>
        <taxon>Deinococcales</taxon>
        <taxon>Deinococcaceae</taxon>
        <taxon>Deinococcus</taxon>
    </lineage>
</organism>
<dbReference type="AlphaFoldDB" id="Q1IZB3"/>
<name>Q1IZB3_DEIGD</name>
<dbReference type="InterPro" id="IPR029033">
    <property type="entry name" value="His_PPase_superfam"/>
</dbReference>
<dbReference type="STRING" id="319795.Dgeo_1123"/>
<dbReference type="HOGENOM" id="CLU_2422044_0_0_0"/>
<dbReference type="PANTHER" id="PTHR48100">
    <property type="entry name" value="BROAD-SPECIFICITY PHOSPHATASE YOR283W-RELATED"/>
    <property type="match status" value="1"/>
</dbReference>
<dbReference type="EMBL" id="CP000359">
    <property type="protein sequence ID" value="ABF45421.1"/>
    <property type="molecule type" value="Genomic_DNA"/>
</dbReference>
<dbReference type="CDD" id="cd07067">
    <property type="entry name" value="HP_PGM_like"/>
    <property type="match status" value="1"/>
</dbReference>
<evidence type="ECO:0000313" key="2">
    <source>
        <dbReference type="EMBL" id="ABF45421.1"/>
    </source>
</evidence>
<dbReference type="KEGG" id="dge:Dgeo_1123"/>
<dbReference type="SUPFAM" id="SSF53254">
    <property type="entry name" value="Phosphoglycerate mutase-like"/>
    <property type="match status" value="1"/>
</dbReference>
<proteinExistence type="predicted"/>
<dbReference type="eggNOG" id="COG0406">
    <property type="taxonomic scope" value="Bacteria"/>
</dbReference>
<protein>
    <submittedName>
        <fullName evidence="2">Phosphoglycerate mutase</fullName>
    </submittedName>
</protein>
<dbReference type="GO" id="GO:0016791">
    <property type="term" value="F:phosphatase activity"/>
    <property type="evidence" value="ECO:0007669"/>
    <property type="project" value="TreeGrafter"/>
</dbReference>
<dbReference type="Proteomes" id="UP000002431">
    <property type="component" value="Chromosome"/>
</dbReference>
<reference evidence="2" key="1">
    <citation type="submission" date="2006-04" db="EMBL/GenBank/DDBJ databases">
        <title>Complete sequence of chromosome of Deinococcus geothermalis DSM 11300.</title>
        <authorList>
            <consortium name="US DOE Joint Genome Institute"/>
            <person name="Copeland A."/>
            <person name="Lucas S."/>
            <person name="Lapidus A."/>
            <person name="Barry K."/>
            <person name="Detter J.C."/>
            <person name="Glavina del Rio T."/>
            <person name="Hammon N."/>
            <person name="Israni S."/>
            <person name="Dalin E."/>
            <person name="Tice H."/>
            <person name="Pitluck S."/>
            <person name="Brettin T."/>
            <person name="Bruce D."/>
            <person name="Han C."/>
            <person name="Tapia R."/>
            <person name="Saunders E."/>
            <person name="Gilna P."/>
            <person name="Schmutz J."/>
            <person name="Larimer F."/>
            <person name="Land M."/>
            <person name="Hauser L."/>
            <person name="Kyrpides N."/>
            <person name="Kim E."/>
            <person name="Daly M.J."/>
            <person name="Fredrickson J.K."/>
            <person name="Makarova K.S."/>
            <person name="Gaidamakova E.K."/>
            <person name="Zhai M."/>
            <person name="Richardson P."/>
        </authorList>
    </citation>
    <scope>NUCLEOTIDE SEQUENCE</scope>
    <source>
        <strain evidence="2">DSM 11300</strain>
    </source>
</reference>
<sequence length="91" mass="9689">MTASRLFLVRHAQTASNVAQTLGAAPDDPLDSLGERQARAVAAHFAALRLPDPRVYTSPYRRAQQTAQAIAEALGVSVTPLDGVQEFQTGT</sequence>
<dbReference type="InterPro" id="IPR013078">
    <property type="entry name" value="His_Pase_superF_clade-1"/>
</dbReference>